<keyword evidence="6 8" id="KW-1133">Transmembrane helix</keyword>
<dbReference type="PANTHER" id="PTHR30472">
    <property type="entry name" value="FERRIC ENTEROBACTIN TRANSPORT SYSTEM PERMEASE PROTEIN"/>
    <property type="match status" value="1"/>
</dbReference>
<dbReference type="InterPro" id="IPR000522">
    <property type="entry name" value="ABC_transptr_permease_BtuC"/>
</dbReference>
<keyword evidence="7 8" id="KW-0472">Membrane</keyword>
<evidence type="ECO:0000256" key="2">
    <source>
        <dbReference type="ARBA" id="ARBA00007935"/>
    </source>
</evidence>
<evidence type="ECO:0000256" key="1">
    <source>
        <dbReference type="ARBA" id="ARBA00004651"/>
    </source>
</evidence>
<keyword evidence="5 8" id="KW-0812">Transmembrane</keyword>
<keyword evidence="4" id="KW-1003">Cell membrane</keyword>
<feature type="transmembrane region" description="Helical" evidence="8">
    <location>
        <begin position="110"/>
        <end position="136"/>
    </location>
</feature>
<evidence type="ECO:0000256" key="4">
    <source>
        <dbReference type="ARBA" id="ARBA00022475"/>
    </source>
</evidence>
<organism evidence="9">
    <name type="scientific">marine metagenome</name>
    <dbReference type="NCBI Taxonomy" id="408172"/>
    <lineage>
        <taxon>unclassified sequences</taxon>
        <taxon>metagenomes</taxon>
        <taxon>ecological metagenomes</taxon>
    </lineage>
</organism>
<dbReference type="AlphaFoldDB" id="A0A382CNI0"/>
<feature type="transmembrane region" description="Helical" evidence="8">
    <location>
        <begin position="181"/>
        <end position="199"/>
    </location>
</feature>
<evidence type="ECO:0000256" key="7">
    <source>
        <dbReference type="ARBA" id="ARBA00023136"/>
    </source>
</evidence>
<dbReference type="GO" id="GO:0022857">
    <property type="term" value="F:transmembrane transporter activity"/>
    <property type="evidence" value="ECO:0007669"/>
    <property type="project" value="InterPro"/>
</dbReference>
<dbReference type="SUPFAM" id="SSF81345">
    <property type="entry name" value="ABC transporter involved in vitamin B12 uptake, BtuC"/>
    <property type="match status" value="1"/>
</dbReference>
<evidence type="ECO:0000256" key="3">
    <source>
        <dbReference type="ARBA" id="ARBA00022448"/>
    </source>
</evidence>
<dbReference type="Pfam" id="PF01032">
    <property type="entry name" value="FecCD"/>
    <property type="match status" value="1"/>
</dbReference>
<feature type="non-terminal residue" evidence="9">
    <location>
        <position position="1"/>
    </location>
</feature>
<reference evidence="9" key="1">
    <citation type="submission" date="2018-05" db="EMBL/GenBank/DDBJ databases">
        <authorList>
            <person name="Lanie J.A."/>
            <person name="Ng W.-L."/>
            <person name="Kazmierczak K.M."/>
            <person name="Andrzejewski T.M."/>
            <person name="Davidsen T.M."/>
            <person name="Wayne K.J."/>
            <person name="Tettelin H."/>
            <person name="Glass J.I."/>
            <person name="Rusch D."/>
            <person name="Podicherti R."/>
            <person name="Tsui H.-C.T."/>
            <person name="Winkler M.E."/>
        </authorList>
    </citation>
    <scope>NUCLEOTIDE SEQUENCE</scope>
</reference>
<sequence>GLLAVFLTYNLSNYSKNLNHLSLILAGVAITSILGACTTLILITQNPEIKPILSWLLGGFSLASWEHFNIVFFSGMPCVILLFSQHNKINILNLDSKQVKSLGINERKTITLLIIASTLSSSIAVSQTGIIGFIGLVAPHISRMTWGTNPKYLIPQASLIGAIILLSSDIIAKTILSPTEIPVGLITAFLGFPVFVHLLRKEGNING</sequence>
<comment type="subcellular location">
    <subcellularLocation>
        <location evidence="1">Cell membrane</location>
        <topology evidence="1">Multi-pass membrane protein</topology>
    </subcellularLocation>
</comment>
<accession>A0A382CNI0</accession>
<comment type="similarity">
    <text evidence="2">Belongs to the binding-protein-dependent transport system permease family. FecCD subfamily.</text>
</comment>
<dbReference type="EMBL" id="UINC01035060">
    <property type="protein sequence ID" value="SVB26857.1"/>
    <property type="molecule type" value="Genomic_DNA"/>
</dbReference>
<dbReference type="Gene3D" id="1.10.3470.10">
    <property type="entry name" value="ABC transporter involved in vitamin B12 uptake, BtuC"/>
    <property type="match status" value="1"/>
</dbReference>
<protein>
    <recommendedName>
        <fullName evidence="10">Iron ABC transporter permease</fullName>
    </recommendedName>
</protein>
<dbReference type="GO" id="GO:0005886">
    <property type="term" value="C:plasma membrane"/>
    <property type="evidence" value="ECO:0007669"/>
    <property type="project" value="UniProtKB-SubCell"/>
</dbReference>
<keyword evidence="3" id="KW-0813">Transport</keyword>
<name>A0A382CNI0_9ZZZZ</name>
<dbReference type="CDD" id="cd06550">
    <property type="entry name" value="TM_ABC_iron-siderophores_like"/>
    <property type="match status" value="1"/>
</dbReference>
<gene>
    <name evidence="9" type="ORF">METZ01_LOCUS179711</name>
</gene>
<evidence type="ECO:0000313" key="9">
    <source>
        <dbReference type="EMBL" id="SVB26857.1"/>
    </source>
</evidence>
<evidence type="ECO:0008006" key="10">
    <source>
        <dbReference type="Google" id="ProtNLM"/>
    </source>
</evidence>
<dbReference type="InterPro" id="IPR037294">
    <property type="entry name" value="ABC_BtuC-like"/>
</dbReference>
<evidence type="ECO:0000256" key="5">
    <source>
        <dbReference type="ARBA" id="ARBA00022692"/>
    </source>
</evidence>
<evidence type="ECO:0000256" key="8">
    <source>
        <dbReference type="SAM" id="Phobius"/>
    </source>
</evidence>
<dbReference type="PANTHER" id="PTHR30472:SF18">
    <property type="entry name" value="IRON(III) DICITRATE ABC TRANSPORTER,PERMEASE PROTEIN"/>
    <property type="match status" value="1"/>
</dbReference>
<feature type="transmembrane region" description="Helical" evidence="8">
    <location>
        <begin position="20"/>
        <end position="43"/>
    </location>
</feature>
<feature type="transmembrane region" description="Helical" evidence="8">
    <location>
        <begin position="157"/>
        <end position="175"/>
    </location>
</feature>
<proteinExistence type="inferred from homology"/>
<dbReference type="GO" id="GO:0033214">
    <property type="term" value="P:siderophore-iron import into cell"/>
    <property type="evidence" value="ECO:0007669"/>
    <property type="project" value="TreeGrafter"/>
</dbReference>
<feature type="transmembrane region" description="Helical" evidence="8">
    <location>
        <begin position="55"/>
        <end position="83"/>
    </location>
</feature>
<evidence type="ECO:0000256" key="6">
    <source>
        <dbReference type="ARBA" id="ARBA00022989"/>
    </source>
</evidence>